<dbReference type="InterPro" id="IPR016833">
    <property type="entry name" value="Put_Na-Bile_cotransptr"/>
</dbReference>
<dbReference type="EMBL" id="FQZG01000039">
    <property type="protein sequence ID" value="SHJ31707.1"/>
    <property type="molecule type" value="Genomic_DNA"/>
</dbReference>
<proteinExistence type="predicted"/>
<dbReference type="GO" id="GO:0005886">
    <property type="term" value="C:plasma membrane"/>
    <property type="evidence" value="ECO:0007669"/>
    <property type="project" value="TreeGrafter"/>
</dbReference>
<accession>A0A1M6IBC2</accession>
<keyword evidence="1" id="KW-1133">Transmembrane helix</keyword>
<keyword evidence="1" id="KW-0812">Transmembrane</keyword>
<dbReference type="STRING" id="1123357.SAMN02745244_02219"/>
<keyword evidence="3" id="KW-1185">Reference proteome</keyword>
<dbReference type="Gene3D" id="1.20.1530.20">
    <property type="match status" value="1"/>
</dbReference>
<feature type="transmembrane region" description="Helical" evidence="1">
    <location>
        <begin position="228"/>
        <end position="247"/>
    </location>
</feature>
<organism evidence="2 3">
    <name type="scientific">Tessaracoccus bendigoensis DSM 12906</name>
    <dbReference type="NCBI Taxonomy" id="1123357"/>
    <lineage>
        <taxon>Bacteria</taxon>
        <taxon>Bacillati</taxon>
        <taxon>Actinomycetota</taxon>
        <taxon>Actinomycetes</taxon>
        <taxon>Propionibacteriales</taxon>
        <taxon>Propionibacteriaceae</taxon>
        <taxon>Tessaracoccus</taxon>
    </lineage>
</organism>
<feature type="transmembrane region" description="Helical" evidence="1">
    <location>
        <begin position="39"/>
        <end position="58"/>
    </location>
</feature>
<sequence length="323" mass="34788">MKLKLDPNLMIILGSLALGLSLPVSGTSADVLNVIEKVAIFVLFFGYGARLSAAESLAGLKNWKLHVAILGTTFVVYPLMSLPMRWLPEAWVSTPIRMGLIFLCLVPSTVQSSITFTSLARGNIAAAMVSATASNVLGVLFTPLLVMLLIPDAGGGSVGAGQLVNVVLQLLLPFFLGQLSRFATAEFMSKHKARLKYLDQGVICLIVYAAFSDLRVSGVWRQLQIGDLIGVLVIVAVLLTFMFWFTWHLGKWMGMPRGDQIALLFCGTKKSLATGVPMASVLFSGPVVSVLVIPLMLYHQSQLIVSSVLAGRLRETMPEPPSA</sequence>
<name>A0A1M6IBC2_9ACTN</name>
<feature type="transmembrane region" description="Helical" evidence="1">
    <location>
        <begin position="279"/>
        <end position="298"/>
    </location>
</feature>
<dbReference type="PANTHER" id="PTHR18640">
    <property type="entry name" value="SOLUTE CARRIER FAMILY 10 MEMBER 7"/>
    <property type="match status" value="1"/>
</dbReference>
<dbReference type="PANTHER" id="PTHR18640:SF5">
    <property type="entry name" value="SODIUM_BILE ACID COTRANSPORTER 7"/>
    <property type="match status" value="1"/>
</dbReference>
<gene>
    <name evidence="2" type="ORF">SAMN02745244_02219</name>
</gene>
<evidence type="ECO:0000256" key="1">
    <source>
        <dbReference type="SAM" id="Phobius"/>
    </source>
</evidence>
<reference evidence="2 3" key="1">
    <citation type="submission" date="2016-11" db="EMBL/GenBank/DDBJ databases">
        <authorList>
            <person name="Jaros S."/>
            <person name="Januszkiewicz K."/>
            <person name="Wedrychowicz H."/>
        </authorList>
    </citation>
    <scope>NUCLEOTIDE SEQUENCE [LARGE SCALE GENOMIC DNA]</scope>
    <source>
        <strain evidence="2 3">DSM 12906</strain>
    </source>
</reference>
<dbReference type="Proteomes" id="UP000184512">
    <property type="component" value="Unassembled WGS sequence"/>
</dbReference>
<dbReference type="InterPro" id="IPR038770">
    <property type="entry name" value="Na+/solute_symporter_sf"/>
</dbReference>
<evidence type="ECO:0000313" key="2">
    <source>
        <dbReference type="EMBL" id="SHJ31707.1"/>
    </source>
</evidence>
<feature type="transmembrane region" description="Helical" evidence="1">
    <location>
        <begin position="156"/>
        <end position="176"/>
    </location>
</feature>
<dbReference type="Pfam" id="PF13593">
    <property type="entry name" value="SBF_like"/>
    <property type="match status" value="1"/>
</dbReference>
<keyword evidence="1" id="KW-0472">Membrane</keyword>
<dbReference type="PIRSF" id="PIRSF026166">
    <property type="entry name" value="UCP026166"/>
    <property type="match status" value="1"/>
</dbReference>
<feature type="transmembrane region" description="Helical" evidence="1">
    <location>
        <begin position="96"/>
        <end position="117"/>
    </location>
</feature>
<evidence type="ECO:0000313" key="3">
    <source>
        <dbReference type="Proteomes" id="UP000184512"/>
    </source>
</evidence>
<dbReference type="AlphaFoldDB" id="A0A1M6IBC2"/>
<feature type="transmembrane region" description="Helical" evidence="1">
    <location>
        <begin position="197"/>
        <end position="216"/>
    </location>
</feature>
<protein>
    <submittedName>
        <fullName evidence="2">Solute carrier family 10 (Sodium/bile acid cotransporter), member 7</fullName>
    </submittedName>
</protein>
<feature type="transmembrane region" description="Helical" evidence="1">
    <location>
        <begin position="65"/>
        <end position="84"/>
    </location>
</feature>
<feature type="transmembrane region" description="Helical" evidence="1">
    <location>
        <begin position="124"/>
        <end position="150"/>
    </location>
</feature>
<dbReference type="RefSeq" id="WP_245787960.1">
    <property type="nucleotide sequence ID" value="NZ_FQZG01000039.1"/>
</dbReference>